<organism evidence="2 3">
    <name type="scientific">Colletotrichum fioriniae PJ7</name>
    <dbReference type="NCBI Taxonomy" id="1445577"/>
    <lineage>
        <taxon>Eukaryota</taxon>
        <taxon>Fungi</taxon>
        <taxon>Dikarya</taxon>
        <taxon>Ascomycota</taxon>
        <taxon>Pezizomycotina</taxon>
        <taxon>Sordariomycetes</taxon>
        <taxon>Hypocreomycetidae</taxon>
        <taxon>Glomerellales</taxon>
        <taxon>Glomerellaceae</taxon>
        <taxon>Colletotrichum</taxon>
        <taxon>Colletotrichum acutatum species complex</taxon>
    </lineage>
</organism>
<reference evidence="2 3" key="1">
    <citation type="submission" date="2014-02" db="EMBL/GenBank/DDBJ databases">
        <title>The genome sequence of Colletotrichum fioriniae PJ7.</title>
        <authorList>
            <person name="Baroncelli R."/>
            <person name="Thon M.R."/>
        </authorList>
    </citation>
    <scope>NUCLEOTIDE SEQUENCE [LARGE SCALE GENOMIC DNA]</scope>
    <source>
        <strain evidence="2 3">PJ7</strain>
    </source>
</reference>
<evidence type="ECO:0000313" key="2">
    <source>
        <dbReference type="EMBL" id="EXF85820.1"/>
    </source>
</evidence>
<comment type="caution">
    <text evidence="2">The sequence shown here is derived from an EMBL/GenBank/DDBJ whole genome shotgun (WGS) entry which is preliminary data.</text>
</comment>
<proteinExistence type="predicted"/>
<dbReference type="AlphaFoldDB" id="A0A010RAW3"/>
<dbReference type="Proteomes" id="UP000020467">
    <property type="component" value="Unassembled WGS sequence"/>
</dbReference>
<protein>
    <submittedName>
        <fullName evidence="2">Uncharacterized protein</fullName>
    </submittedName>
</protein>
<name>A0A010RAW3_9PEZI</name>
<dbReference type="EMBL" id="JARH01000059">
    <property type="protein sequence ID" value="EXF85820.1"/>
    <property type="molecule type" value="Genomic_DNA"/>
</dbReference>
<dbReference type="HOGENOM" id="CLU_1547423_0_0_1"/>
<feature type="region of interest" description="Disordered" evidence="1">
    <location>
        <begin position="26"/>
        <end position="104"/>
    </location>
</feature>
<accession>A0A010RAW3</accession>
<evidence type="ECO:0000313" key="3">
    <source>
        <dbReference type="Proteomes" id="UP000020467"/>
    </source>
</evidence>
<sequence>MPAPDSTPATPNTDIFLPAHHRFSLTPNTKKRQDPLIFSPSYQTKHLLRPEDKPTNSHTHLRHPPRDRPPRSATNRVSRLFKATGNVRHSQGQRLPPPLRDLDSVPRSVTLLAPRTRRGADKPTRPEPLPGAAVSLLSHAETLYTCGVPITPPKLLQRSNRPDTALRTITAHA</sequence>
<gene>
    <name evidence="2" type="ORF">CFIO01_12293</name>
</gene>
<dbReference type="KEGG" id="cfj:CFIO01_12293"/>
<evidence type="ECO:0000256" key="1">
    <source>
        <dbReference type="SAM" id="MobiDB-lite"/>
    </source>
</evidence>
<keyword evidence="3" id="KW-1185">Reference proteome</keyword>